<protein>
    <submittedName>
        <fullName evidence="2">Uncharacterized protein</fullName>
    </submittedName>
</protein>
<feature type="compositionally biased region" description="Gly residues" evidence="1">
    <location>
        <begin position="26"/>
        <end position="40"/>
    </location>
</feature>
<reference evidence="2" key="2">
    <citation type="journal article" date="2015" name="Data Brief">
        <title>Shoot transcriptome of the giant reed, Arundo donax.</title>
        <authorList>
            <person name="Barrero R.A."/>
            <person name="Guerrero F.D."/>
            <person name="Moolhuijzen P."/>
            <person name="Goolsby J.A."/>
            <person name="Tidwell J."/>
            <person name="Bellgard S.E."/>
            <person name="Bellgard M.I."/>
        </authorList>
    </citation>
    <scope>NUCLEOTIDE SEQUENCE</scope>
    <source>
        <tissue evidence="2">Shoot tissue taken approximately 20 cm above the soil surface</tissue>
    </source>
</reference>
<feature type="region of interest" description="Disordered" evidence="1">
    <location>
        <begin position="1"/>
        <end position="40"/>
    </location>
</feature>
<evidence type="ECO:0000256" key="1">
    <source>
        <dbReference type="SAM" id="MobiDB-lite"/>
    </source>
</evidence>
<dbReference type="AlphaFoldDB" id="A0A0A9CB90"/>
<accession>A0A0A9CB90</accession>
<name>A0A0A9CB90_ARUDO</name>
<organism evidence="2">
    <name type="scientific">Arundo donax</name>
    <name type="common">Giant reed</name>
    <name type="synonym">Donax arundinaceus</name>
    <dbReference type="NCBI Taxonomy" id="35708"/>
    <lineage>
        <taxon>Eukaryota</taxon>
        <taxon>Viridiplantae</taxon>
        <taxon>Streptophyta</taxon>
        <taxon>Embryophyta</taxon>
        <taxon>Tracheophyta</taxon>
        <taxon>Spermatophyta</taxon>
        <taxon>Magnoliopsida</taxon>
        <taxon>Liliopsida</taxon>
        <taxon>Poales</taxon>
        <taxon>Poaceae</taxon>
        <taxon>PACMAD clade</taxon>
        <taxon>Arundinoideae</taxon>
        <taxon>Arundineae</taxon>
        <taxon>Arundo</taxon>
    </lineage>
</organism>
<proteinExistence type="predicted"/>
<evidence type="ECO:0000313" key="2">
    <source>
        <dbReference type="EMBL" id="JAD70630.1"/>
    </source>
</evidence>
<dbReference type="EMBL" id="GBRH01227265">
    <property type="protein sequence ID" value="JAD70630.1"/>
    <property type="molecule type" value="Transcribed_RNA"/>
</dbReference>
<reference evidence="2" key="1">
    <citation type="submission" date="2014-09" db="EMBL/GenBank/DDBJ databases">
        <authorList>
            <person name="Magalhaes I.L.F."/>
            <person name="Oliveira U."/>
            <person name="Santos F.R."/>
            <person name="Vidigal T.H.D.A."/>
            <person name="Brescovit A.D."/>
            <person name="Santos A.J."/>
        </authorList>
    </citation>
    <scope>NUCLEOTIDE SEQUENCE</scope>
    <source>
        <tissue evidence="2">Shoot tissue taken approximately 20 cm above the soil surface</tissue>
    </source>
</reference>
<sequence>MEAAAAATPRHVGNYGGWSASSMDGDGTGGGGSTSSLNGGGGSRRVGVVGGAGSGFNGDLSQFCFFLTIGSKSYGCRYFC</sequence>